<dbReference type="Proteomes" id="UP000282656">
    <property type="component" value="Unassembled WGS sequence"/>
</dbReference>
<dbReference type="SUPFAM" id="SSF52402">
    <property type="entry name" value="Adenine nucleotide alpha hydrolases-like"/>
    <property type="match status" value="3"/>
</dbReference>
<comment type="caution">
    <text evidence="3">The sequence shown here is derived from an EMBL/GenBank/DDBJ whole genome shotgun (WGS) entry which is preliminary data.</text>
</comment>
<dbReference type="RefSeq" id="WP_121769384.1">
    <property type="nucleotide sequence ID" value="NZ_RAWM01000014.1"/>
</dbReference>
<dbReference type="CDD" id="cd00293">
    <property type="entry name" value="USP-like"/>
    <property type="match status" value="2"/>
</dbReference>
<name>A0A3A8QXI4_9BACT</name>
<feature type="domain" description="UspA" evidence="2">
    <location>
        <begin position="302"/>
        <end position="429"/>
    </location>
</feature>
<dbReference type="AlphaFoldDB" id="A0A3A8QXI4"/>
<keyword evidence="4" id="KW-1185">Reference proteome</keyword>
<dbReference type="EMBL" id="RAWM01000014">
    <property type="protein sequence ID" value="RKH71650.1"/>
    <property type="molecule type" value="Genomic_DNA"/>
</dbReference>
<dbReference type="InterPro" id="IPR014729">
    <property type="entry name" value="Rossmann-like_a/b/a_fold"/>
</dbReference>
<dbReference type="Gene3D" id="3.40.50.620">
    <property type="entry name" value="HUPs"/>
    <property type="match status" value="2"/>
</dbReference>
<dbReference type="OrthoDB" id="5522460at2"/>
<comment type="similarity">
    <text evidence="1">Belongs to the universal stress protein A family.</text>
</comment>
<dbReference type="PANTHER" id="PTHR46268">
    <property type="entry name" value="STRESS RESPONSE PROTEIN NHAX"/>
    <property type="match status" value="1"/>
</dbReference>
<dbReference type="InterPro" id="IPR006015">
    <property type="entry name" value="Universal_stress_UspA"/>
</dbReference>
<dbReference type="PRINTS" id="PR01438">
    <property type="entry name" value="UNVRSLSTRESS"/>
</dbReference>
<organism evidence="3 4">
    <name type="scientific">Corallococcus interemptor</name>
    <dbReference type="NCBI Taxonomy" id="2316720"/>
    <lineage>
        <taxon>Bacteria</taxon>
        <taxon>Pseudomonadati</taxon>
        <taxon>Myxococcota</taxon>
        <taxon>Myxococcia</taxon>
        <taxon>Myxococcales</taxon>
        <taxon>Cystobacterineae</taxon>
        <taxon>Myxococcaceae</taxon>
        <taxon>Corallococcus</taxon>
    </lineage>
</organism>
<accession>A0A3A8QXI4</accession>
<evidence type="ECO:0000259" key="2">
    <source>
        <dbReference type="Pfam" id="PF00582"/>
    </source>
</evidence>
<feature type="domain" description="UspA" evidence="2">
    <location>
        <begin position="7"/>
        <end position="130"/>
    </location>
</feature>
<evidence type="ECO:0000256" key="1">
    <source>
        <dbReference type="ARBA" id="ARBA00008791"/>
    </source>
</evidence>
<sequence length="433" mass="46816">MNIASTTHFSDASRRAGETAALLARRMDASLLLVHALPGNVVRTFGERAHEAVRSALQDEARRLEALSGARVEPVVLTGEPEGALSALVTERDLKLVVSAAPREETPFLGLGGTVDRMAQALTVPFLVVREASALEAWARGERPLRVMVGVDRSRPFEVARDWVKELSRFGPLEVVGGRIFWVSEEAKRLGLVHPRSYKDVSLELREALEREADALLEPLRIPGVTVRARLEPGLGRVADHLVALAEEEHVDVLVVGTHHRKALARLWSVSQHARRLASMSVVSVPVLTAEQGMATEPPRVRAVLATTDFTEPGDRAVAYAFALTPPGGTVHLLHVEPADASPEAVQAARHQLELRVPATEQEAGPHKVELTVLKGDDVAGVITQAAERYCVDLVCLGTHGRTGVGRAVLGSVARQVMARSDRPAVTVRMPRA</sequence>
<protein>
    <submittedName>
        <fullName evidence="3">Universal stress protein</fullName>
    </submittedName>
</protein>
<dbReference type="InterPro" id="IPR006016">
    <property type="entry name" value="UspA"/>
</dbReference>
<dbReference type="Pfam" id="PF00582">
    <property type="entry name" value="Usp"/>
    <property type="match status" value="3"/>
</dbReference>
<dbReference type="PANTHER" id="PTHR46268:SF6">
    <property type="entry name" value="UNIVERSAL STRESS PROTEIN UP12"/>
    <property type="match status" value="1"/>
</dbReference>
<dbReference type="Gene3D" id="3.40.50.12370">
    <property type="match status" value="1"/>
</dbReference>
<feature type="domain" description="UspA" evidence="2">
    <location>
        <begin position="146"/>
        <end position="285"/>
    </location>
</feature>
<reference evidence="4" key="1">
    <citation type="submission" date="2018-09" db="EMBL/GenBank/DDBJ databases">
        <authorList>
            <person name="Livingstone P.G."/>
            <person name="Whitworth D.E."/>
        </authorList>
    </citation>
    <scope>NUCLEOTIDE SEQUENCE [LARGE SCALE GENOMIC DNA]</scope>
    <source>
        <strain evidence="4">AB047A</strain>
    </source>
</reference>
<gene>
    <name evidence="3" type="ORF">D7X96_07920</name>
</gene>
<evidence type="ECO:0000313" key="3">
    <source>
        <dbReference type="EMBL" id="RKH71650.1"/>
    </source>
</evidence>
<evidence type="ECO:0000313" key="4">
    <source>
        <dbReference type="Proteomes" id="UP000282656"/>
    </source>
</evidence>
<proteinExistence type="inferred from homology"/>